<keyword evidence="4" id="KW-1185">Reference proteome</keyword>
<keyword evidence="3" id="KW-0645">Protease</keyword>
<dbReference type="GO" id="GO:0004180">
    <property type="term" value="F:carboxypeptidase activity"/>
    <property type="evidence" value="ECO:0007669"/>
    <property type="project" value="UniProtKB-KW"/>
</dbReference>
<dbReference type="InterPro" id="IPR009045">
    <property type="entry name" value="Zn_M74/Hedgehog-like"/>
</dbReference>
<dbReference type="AlphaFoldDB" id="A0A0L0W6A1"/>
<dbReference type="CDD" id="cd14852">
    <property type="entry name" value="LD-carboxypeptidase"/>
    <property type="match status" value="1"/>
</dbReference>
<protein>
    <submittedName>
        <fullName evidence="3">D-alanyl-D-alanine carboxypeptidase</fullName>
    </submittedName>
</protein>
<keyword evidence="3" id="KW-0378">Hydrolase</keyword>
<dbReference type="Gene3D" id="3.30.1380.10">
    <property type="match status" value="1"/>
</dbReference>
<dbReference type="GO" id="GO:0006508">
    <property type="term" value="P:proteolysis"/>
    <property type="evidence" value="ECO:0007669"/>
    <property type="project" value="InterPro"/>
</dbReference>
<dbReference type="PANTHER" id="PTHR34385">
    <property type="entry name" value="D-ALANYL-D-ALANINE CARBOXYPEPTIDASE"/>
    <property type="match status" value="1"/>
</dbReference>
<evidence type="ECO:0000256" key="1">
    <source>
        <dbReference type="SAM" id="Phobius"/>
    </source>
</evidence>
<dbReference type="InterPro" id="IPR003709">
    <property type="entry name" value="VanY-like_core_dom"/>
</dbReference>
<gene>
    <name evidence="3" type="ORF">CLPU_28c00100</name>
</gene>
<dbReference type="InterPro" id="IPR058193">
    <property type="entry name" value="VanY/YodJ_core_dom"/>
</dbReference>
<evidence type="ECO:0000313" key="4">
    <source>
        <dbReference type="Proteomes" id="UP000037267"/>
    </source>
</evidence>
<dbReference type="PATRIC" id="fig|1503.3.peg.1480"/>
<comment type="caution">
    <text evidence="3">The sequence shown here is derived from an EMBL/GenBank/DDBJ whole genome shotgun (WGS) entry which is preliminary data.</text>
</comment>
<keyword evidence="3" id="KW-0121">Carboxypeptidase</keyword>
<reference evidence="4" key="1">
    <citation type="submission" date="2015-07" db="EMBL/GenBank/DDBJ databases">
        <title>Draft genome sequence of the purine-degrading Gottschalkia purinilyticum DSM 1384 (formerly Clostridium purinilyticum).</title>
        <authorList>
            <person name="Poehlein A."/>
            <person name="Schiel-Bengelsdorf B."/>
            <person name="Bengelsdorf F.R."/>
            <person name="Daniel R."/>
            <person name="Duerre P."/>
        </authorList>
    </citation>
    <scope>NUCLEOTIDE SEQUENCE [LARGE SCALE GENOMIC DNA]</scope>
    <source>
        <strain evidence="4">DSM 1384</strain>
    </source>
</reference>
<name>A0A0L0W6A1_GOTPU</name>
<proteinExistence type="predicted"/>
<feature type="transmembrane region" description="Helical" evidence="1">
    <location>
        <begin position="7"/>
        <end position="25"/>
    </location>
</feature>
<dbReference type="InterPro" id="IPR052179">
    <property type="entry name" value="DD-CPase-like"/>
</dbReference>
<dbReference type="RefSeq" id="WP_082154274.1">
    <property type="nucleotide sequence ID" value="NZ_LGSS01000028.1"/>
</dbReference>
<dbReference type="SUPFAM" id="SSF55166">
    <property type="entry name" value="Hedgehog/DD-peptidase"/>
    <property type="match status" value="1"/>
</dbReference>
<organism evidence="3 4">
    <name type="scientific">Gottschalkia purinilytica</name>
    <name type="common">Clostridium purinilyticum</name>
    <dbReference type="NCBI Taxonomy" id="1503"/>
    <lineage>
        <taxon>Bacteria</taxon>
        <taxon>Bacillati</taxon>
        <taxon>Bacillota</taxon>
        <taxon>Tissierellia</taxon>
        <taxon>Tissierellales</taxon>
        <taxon>Gottschalkiaceae</taxon>
        <taxon>Gottschalkia</taxon>
    </lineage>
</organism>
<dbReference type="Proteomes" id="UP000037267">
    <property type="component" value="Unassembled WGS sequence"/>
</dbReference>
<dbReference type="Pfam" id="PF02557">
    <property type="entry name" value="VanY"/>
    <property type="match status" value="1"/>
</dbReference>
<dbReference type="EMBL" id="LGSS01000028">
    <property type="protein sequence ID" value="KNF07058.1"/>
    <property type="molecule type" value="Genomic_DNA"/>
</dbReference>
<accession>A0A0L0W6A1</accession>
<evidence type="ECO:0000259" key="2">
    <source>
        <dbReference type="Pfam" id="PF02557"/>
    </source>
</evidence>
<sequence length="259" mass="29758">MKNMISIFLKIFIVGLCISIIYNLFNKNKHIKKPSDILKKSNDILMLVNYENSLSSDYVPPNLMTPNVPFTFEGDLPKKKLRKEAAEALEEMFREAKKENIRLYGVSGYRPYEAQEQVYQERVDKVGKDKAEQYVAIPGKSEHQTGLAMDIGNKSTGDFGKSKEGKWVKNNAHLFGFIIRYPVGKEHITKINYEPWHIRYVGVEAATYIASEGITLEEFLDEKYSNKVRSHNAENIKLILKKSIETILQKIQSIYILSS</sequence>
<dbReference type="OrthoDB" id="9792074at2"/>
<evidence type="ECO:0000313" key="3">
    <source>
        <dbReference type="EMBL" id="KNF07058.1"/>
    </source>
</evidence>
<dbReference type="STRING" id="1503.CLPU_28c00100"/>
<keyword evidence="1" id="KW-1133">Transmembrane helix</keyword>
<feature type="domain" description="D-alanyl-D-alanine carboxypeptidase-like core" evidence="2">
    <location>
        <begin position="79"/>
        <end position="202"/>
    </location>
</feature>
<dbReference type="PANTHER" id="PTHR34385:SF1">
    <property type="entry name" value="PEPTIDOGLYCAN L-ALANYL-D-GLUTAMATE ENDOPEPTIDASE CWLK"/>
    <property type="match status" value="1"/>
</dbReference>
<keyword evidence="1" id="KW-0812">Transmembrane</keyword>
<keyword evidence="1" id="KW-0472">Membrane</keyword>